<keyword evidence="3" id="KW-1185">Reference proteome</keyword>
<feature type="compositionally biased region" description="Acidic residues" evidence="1">
    <location>
        <begin position="160"/>
        <end position="171"/>
    </location>
</feature>
<dbReference type="EMBL" id="QKOE01000013">
    <property type="protein sequence ID" value="PZA15513.1"/>
    <property type="molecule type" value="Genomic_DNA"/>
</dbReference>
<evidence type="ECO:0000313" key="3">
    <source>
        <dbReference type="Proteomes" id="UP000248259"/>
    </source>
</evidence>
<accession>A0A323UU23</accession>
<evidence type="ECO:0000313" key="2">
    <source>
        <dbReference type="EMBL" id="PZA15513.1"/>
    </source>
</evidence>
<comment type="caution">
    <text evidence="2">The sequence shown here is derived from an EMBL/GenBank/DDBJ whole genome shotgun (WGS) entry which is preliminary data.</text>
</comment>
<evidence type="ECO:0000256" key="1">
    <source>
        <dbReference type="SAM" id="MobiDB-lite"/>
    </source>
</evidence>
<dbReference type="RefSeq" id="WP_110526816.1">
    <property type="nucleotide sequence ID" value="NZ_QKOE01000013.1"/>
</dbReference>
<name>A0A323UU23_9RHOO</name>
<reference evidence="2 3" key="1">
    <citation type="submission" date="2018-06" db="EMBL/GenBank/DDBJ databases">
        <title>Azoarcus communis strain SWub3 genome.</title>
        <authorList>
            <person name="Zorraquino Salvo V."/>
            <person name="Toubiana D."/>
            <person name="Blumwald E."/>
        </authorList>
    </citation>
    <scope>NUCLEOTIDE SEQUENCE [LARGE SCALE GENOMIC DNA]</scope>
    <source>
        <strain evidence="2 3">SWub3</strain>
    </source>
</reference>
<organism evidence="2 3">
    <name type="scientific">Parazoarcus communis SWub3 = DSM 12120</name>
    <dbReference type="NCBI Taxonomy" id="1121029"/>
    <lineage>
        <taxon>Bacteria</taxon>
        <taxon>Pseudomonadati</taxon>
        <taxon>Pseudomonadota</taxon>
        <taxon>Betaproteobacteria</taxon>
        <taxon>Rhodocyclales</taxon>
        <taxon>Zoogloeaceae</taxon>
        <taxon>Parazoarcus</taxon>
    </lineage>
</organism>
<protein>
    <submittedName>
        <fullName evidence="2">DUF3306 domain-containing protein</fullName>
    </submittedName>
</protein>
<sequence length="184" mass="19669">MSAGRFLSRWSQRKLSQAAPADTPLDEALAGVTAVPSSLPVTNAEAVAPVDLPDPAKLTLESDFTAFLKEEVGEAVRRQALKKLFNDPHFNVMDGLDIYIDDYSVSEPIPPEMLAKLRSASEWLAGREDDVPTQTEDGVNGQKSEQESAAAGLGGATQEEPLEAPETELEETLPSQGGLQPPLA</sequence>
<feature type="compositionally biased region" description="Polar residues" evidence="1">
    <location>
        <begin position="132"/>
        <end position="143"/>
    </location>
</feature>
<gene>
    <name evidence="2" type="ORF">DNK49_16235</name>
</gene>
<dbReference type="OrthoDB" id="8776025at2"/>
<proteinExistence type="predicted"/>
<dbReference type="AlphaFoldDB" id="A0A323UU23"/>
<dbReference type="Proteomes" id="UP000248259">
    <property type="component" value="Unassembled WGS sequence"/>
</dbReference>
<dbReference type="InterPro" id="IPR021735">
    <property type="entry name" value="DUF3306"/>
</dbReference>
<dbReference type="Pfam" id="PF11748">
    <property type="entry name" value="DUF3306"/>
    <property type="match status" value="1"/>
</dbReference>
<feature type="region of interest" description="Disordered" evidence="1">
    <location>
        <begin position="125"/>
        <end position="184"/>
    </location>
</feature>